<keyword evidence="2" id="KW-0812">Transmembrane</keyword>
<reference evidence="3 4" key="1">
    <citation type="submission" date="2020-02" db="EMBL/GenBank/DDBJ databases">
        <title>Genomic and physiological characterization of two novel Nitrospinaceae genera.</title>
        <authorList>
            <person name="Mueller A.J."/>
            <person name="Jung M.-Y."/>
            <person name="Strachan C.R."/>
            <person name="Herbold C.W."/>
            <person name="Kirkegaard R.H."/>
            <person name="Daims H."/>
        </authorList>
    </citation>
    <scope>NUCLEOTIDE SEQUENCE [LARGE SCALE GENOMIC DNA]</scope>
    <source>
        <strain evidence="3">EB</strain>
    </source>
</reference>
<evidence type="ECO:0000256" key="1">
    <source>
        <dbReference type="SAM" id="MobiDB-lite"/>
    </source>
</evidence>
<gene>
    <name evidence="3" type="ORF">G3M70_15405</name>
</gene>
<keyword evidence="2" id="KW-1133">Transmembrane helix</keyword>
<evidence type="ECO:0000256" key="2">
    <source>
        <dbReference type="SAM" id="Phobius"/>
    </source>
</evidence>
<accession>A0A7T0G142</accession>
<protein>
    <submittedName>
        <fullName evidence="3">PepSY domain-containing protein</fullName>
    </submittedName>
</protein>
<dbReference type="InterPro" id="IPR005625">
    <property type="entry name" value="PepSY-ass_TM"/>
</dbReference>
<feature type="transmembrane region" description="Helical" evidence="2">
    <location>
        <begin position="366"/>
        <end position="387"/>
    </location>
</feature>
<feature type="transmembrane region" description="Helical" evidence="2">
    <location>
        <begin position="164"/>
        <end position="194"/>
    </location>
</feature>
<proteinExistence type="predicted"/>
<dbReference type="Pfam" id="PF03929">
    <property type="entry name" value="PepSY_TM"/>
    <property type="match status" value="1"/>
</dbReference>
<evidence type="ECO:0000313" key="4">
    <source>
        <dbReference type="Proteomes" id="UP000594688"/>
    </source>
</evidence>
<feature type="region of interest" description="Disordered" evidence="1">
    <location>
        <begin position="1"/>
        <end position="25"/>
    </location>
</feature>
<dbReference type="PANTHER" id="PTHR34219:SF8">
    <property type="entry name" value="PEPSY DOMAIN-CONTAINING PROTEIN"/>
    <property type="match status" value="1"/>
</dbReference>
<evidence type="ECO:0000313" key="3">
    <source>
        <dbReference type="EMBL" id="QPJ63185.1"/>
    </source>
</evidence>
<feature type="transmembrane region" description="Helical" evidence="2">
    <location>
        <begin position="33"/>
        <end position="53"/>
    </location>
</feature>
<feature type="transmembrane region" description="Helical" evidence="2">
    <location>
        <begin position="215"/>
        <end position="239"/>
    </location>
</feature>
<organism evidence="3 4">
    <name type="scientific">Candidatus Nitronauta litoralis</name>
    <dbReference type="NCBI Taxonomy" id="2705533"/>
    <lineage>
        <taxon>Bacteria</taxon>
        <taxon>Pseudomonadati</taxon>
        <taxon>Nitrospinota/Tectimicrobiota group</taxon>
        <taxon>Nitrospinota</taxon>
        <taxon>Nitrospinia</taxon>
        <taxon>Nitrospinales</taxon>
        <taxon>Nitrospinaceae</taxon>
        <taxon>Candidatus Nitronauta</taxon>
    </lineage>
</organism>
<dbReference type="AlphaFoldDB" id="A0A7T0G142"/>
<feature type="compositionally biased region" description="Polar residues" evidence="1">
    <location>
        <begin position="9"/>
        <end position="25"/>
    </location>
</feature>
<name>A0A7T0G142_9BACT</name>
<feature type="transmembrane region" description="Helical" evidence="2">
    <location>
        <begin position="416"/>
        <end position="433"/>
    </location>
</feature>
<dbReference type="Proteomes" id="UP000594688">
    <property type="component" value="Chromosome"/>
</dbReference>
<dbReference type="EMBL" id="CP048685">
    <property type="protein sequence ID" value="QPJ63185.1"/>
    <property type="molecule type" value="Genomic_DNA"/>
</dbReference>
<keyword evidence="2" id="KW-0472">Membrane</keyword>
<sequence>MANPENVEPSRSTVTNRRTPLPSASNRAAGRPLAFLIHSLLGLKLSFLTLLVLGTGTLATVSHEIDWLRDPSIRASPGTHPVDLSMIWNTVQKQFPDSRLEYLELSPEEIAPWAGLGFAPRVTLYLPDGKRNTVFVNPDSGHIIGQRGHPDFPWYMRWLHLSLFFYPLGFFLVCLVSFLLLISTVTGLMIFKRFTSSFFKLPRRNKGLRTFLGDLHRLVSVWSLWFILLISLTGVWYLAEELLWRSGLPQFADNALRLTESDIDNLPTEVMGPLPFKTLLDRAQNLMPDLKIRSIYWGRPPLGAVQFSGQTGAWLTRDRASFVSLNPYTGAVLEKGRAEELNAFWRFSHMADPIHFGNFGGLPTKLIWFGFGTALCLLSVTGVWIFLKRTVRATQQFAPESDSPSSRLWWLGKWKWINIAVLVIPAAGFIISIQPEPIPQWVSLGKKSAGPYQAELKIQYPNTGSNPLKAKVELSPDSLRKIKTVYLKANLPNASPALLEGSPSLSPVVINLKTLSPDPPSFGLTIHEWKGATHRVAWP</sequence>
<dbReference type="PANTHER" id="PTHR34219">
    <property type="entry name" value="IRON-REGULATED INNER MEMBRANE PROTEIN-RELATED"/>
    <property type="match status" value="1"/>
</dbReference>
<dbReference type="KEGG" id="nli:G3M70_15405"/>